<dbReference type="Proteomes" id="UP000238274">
    <property type="component" value="Unassembled WGS sequence"/>
</dbReference>
<feature type="region of interest" description="Disordered" evidence="1">
    <location>
        <begin position="1"/>
        <end position="76"/>
    </location>
</feature>
<proteinExistence type="predicted"/>
<evidence type="ECO:0000313" key="3">
    <source>
        <dbReference type="Proteomes" id="UP000238274"/>
    </source>
</evidence>
<keyword evidence="3" id="KW-1185">Reference proteome</keyword>
<comment type="caution">
    <text evidence="2">The sequence shown here is derived from an EMBL/GenBank/DDBJ whole genome shotgun (WGS) entry which is preliminary data.</text>
</comment>
<reference evidence="3" key="3">
    <citation type="journal article" date="2018" name="Mol. Plant Microbe Interact.">
        <title>Genome sequence resources for the wheat stripe rust pathogen (Puccinia striiformis f. sp. tritici) and the barley stripe rust pathogen (Puccinia striiformis f. sp. hordei).</title>
        <authorList>
            <person name="Xia C."/>
            <person name="Wang M."/>
            <person name="Yin C."/>
            <person name="Cornejo O.E."/>
            <person name="Hulbert S.H."/>
            <person name="Chen X."/>
        </authorList>
    </citation>
    <scope>NUCLEOTIDE SEQUENCE [LARGE SCALE GENOMIC DNA]</scope>
    <source>
        <strain evidence="3">93TX-2</strain>
    </source>
</reference>
<gene>
    <name evidence="2" type="ORF">PSHT_07849</name>
</gene>
<accession>A0A2S4VUC3</accession>
<dbReference type="VEuPathDB" id="FungiDB:PSHT_07849"/>
<evidence type="ECO:0000256" key="1">
    <source>
        <dbReference type="SAM" id="MobiDB-lite"/>
    </source>
</evidence>
<sequence>MLKGSFLQSWKTTRKRRATTPACGPCSFRFNGPSQKTNHGSYQIQDGDPSGALSASGSAMPCAAHGPAVPDGSAFI</sequence>
<organism evidence="2 3">
    <name type="scientific">Puccinia striiformis</name>
    <dbReference type="NCBI Taxonomy" id="27350"/>
    <lineage>
        <taxon>Eukaryota</taxon>
        <taxon>Fungi</taxon>
        <taxon>Dikarya</taxon>
        <taxon>Basidiomycota</taxon>
        <taxon>Pucciniomycotina</taxon>
        <taxon>Pucciniomycetes</taxon>
        <taxon>Pucciniales</taxon>
        <taxon>Pucciniaceae</taxon>
        <taxon>Puccinia</taxon>
    </lineage>
</organism>
<reference evidence="3" key="2">
    <citation type="journal article" date="2018" name="BMC Genomics">
        <title>Genomic insights into host adaptation between the wheat stripe rust pathogen (Puccinia striiformis f. sp. tritici) and the barley stripe rust pathogen (Puccinia striiformis f. sp. hordei).</title>
        <authorList>
            <person name="Xia C."/>
            <person name="Wang M."/>
            <person name="Yin C."/>
            <person name="Cornejo O.E."/>
            <person name="Hulbert S.H."/>
            <person name="Chen X."/>
        </authorList>
    </citation>
    <scope>NUCLEOTIDE SEQUENCE [LARGE SCALE GENOMIC DNA]</scope>
    <source>
        <strain evidence="3">93TX-2</strain>
    </source>
</reference>
<reference evidence="2 3" key="1">
    <citation type="submission" date="2017-12" db="EMBL/GenBank/DDBJ databases">
        <title>Gene loss provides genomic basis for host adaptation in cereal stripe rust fungi.</title>
        <authorList>
            <person name="Xia C."/>
        </authorList>
    </citation>
    <scope>NUCLEOTIDE SEQUENCE [LARGE SCALE GENOMIC DNA]</scope>
    <source>
        <strain evidence="2 3">93TX-2</strain>
    </source>
</reference>
<feature type="compositionally biased region" description="Polar residues" evidence="1">
    <location>
        <begin position="32"/>
        <end position="44"/>
    </location>
</feature>
<dbReference type="AlphaFoldDB" id="A0A2S4VUC3"/>
<name>A0A2S4VUC3_9BASI</name>
<protein>
    <submittedName>
        <fullName evidence="2">Uncharacterized protein</fullName>
    </submittedName>
</protein>
<feature type="compositionally biased region" description="Polar residues" evidence="1">
    <location>
        <begin position="1"/>
        <end position="10"/>
    </location>
</feature>
<evidence type="ECO:0000313" key="2">
    <source>
        <dbReference type="EMBL" id="POW13124.1"/>
    </source>
</evidence>
<dbReference type="EMBL" id="PKSM01000099">
    <property type="protein sequence ID" value="POW13124.1"/>
    <property type="molecule type" value="Genomic_DNA"/>
</dbReference>